<dbReference type="PROSITE" id="PS50897">
    <property type="entry name" value="CTLH"/>
    <property type="match status" value="1"/>
</dbReference>
<evidence type="ECO:0000259" key="3">
    <source>
        <dbReference type="PROSITE" id="PS50897"/>
    </source>
</evidence>
<dbReference type="InterPro" id="IPR006595">
    <property type="entry name" value="CTLH_C"/>
</dbReference>
<protein>
    <submittedName>
        <fullName evidence="4">TOPLESS-related</fullName>
    </submittedName>
</protein>
<proteinExistence type="predicted"/>
<dbReference type="InterPro" id="IPR054080">
    <property type="entry name" value="TPR1-like_2nd"/>
</dbReference>
<name>A0A1S8ADX0_CITLI</name>
<dbReference type="GO" id="GO:0006355">
    <property type="term" value="P:regulation of DNA-templated transcription"/>
    <property type="evidence" value="ECO:0007669"/>
    <property type="project" value="InterPro"/>
</dbReference>
<dbReference type="PANTHER" id="PTHR44083">
    <property type="entry name" value="TOPLESS-RELATED PROTEIN 1-RELATED"/>
    <property type="match status" value="1"/>
</dbReference>
<feature type="domain" description="CTLH" evidence="3">
    <location>
        <begin position="1"/>
        <end position="55"/>
    </location>
</feature>
<evidence type="ECO:0000256" key="1">
    <source>
        <dbReference type="ARBA" id="ARBA00022574"/>
    </source>
</evidence>
<reference evidence="4" key="1">
    <citation type="submission" date="2016-12" db="EMBL/GenBank/DDBJ databases">
        <title>Transcriptomic, proteomic, and metabolomic analysis of Citrus limon response to graft inoculation by Candidatus Liberibacter asiaticus.</title>
        <authorList>
            <person name="Ramsey J."/>
            <person name="Chin E."/>
            <person name="Chavez J."/>
            <person name="Saha S."/>
            <person name="Mischuk D."/>
            <person name="Mahoney J."/>
            <person name="Mohr J."/>
            <person name="Robison F."/>
            <person name="Godfrey K."/>
            <person name="Levesque C."/>
            <person name="Foster L."/>
            <person name="Xu Y."/>
            <person name="Strickler S."/>
            <person name="Fernandez-Pozo N."/>
            <person name="Polek M.L."/>
            <person name="Giovannoni J."/>
            <person name="Mueller L.A."/>
            <person name="Slupsky C."/>
            <person name="Bruce J."/>
            <person name="Cilia M."/>
        </authorList>
    </citation>
    <scope>NUCLEOTIDE SEQUENCE</scope>
</reference>
<evidence type="ECO:0000256" key="2">
    <source>
        <dbReference type="ARBA" id="ARBA00022737"/>
    </source>
</evidence>
<organism evidence="4">
    <name type="scientific">Citrus limon</name>
    <name type="common">Lemon</name>
    <name type="synonym">Citrus medica var. limon</name>
    <dbReference type="NCBI Taxonomy" id="2708"/>
    <lineage>
        <taxon>Eukaryota</taxon>
        <taxon>Viridiplantae</taxon>
        <taxon>Streptophyta</taxon>
        <taxon>Embryophyta</taxon>
        <taxon>Tracheophyta</taxon>
        <taxon>Spermatophyta</taxon>
        <taxon>Magnoliopsida</taxon>
        <taxon>eudicotyledons</taxon>
        <taxon>Gunneridae</taxon>
        <taxon>Pentapetalae</taxon>
        <taxon>rosids</taxon>
        <taxon>malvids</taxon>
        <taxon>Sapindales</taxon>
        <taxon>Rutaceae</taxon>
        <taxon>Aurantioideae</taxon>
        <taxon>Citrus</taxon>
    </lineage>
</organism>
<accession>A0A1S8ADX0</accession>
<dbReference type="PANTHER" id="PTHR44083:SF30">
    <property type="entry name" value="TOPLESS-LIKE PROTEIN"/>
    <property type="match status" value="1"/>
</dbReference>
<dbReference type="InterPro" id="IPR027728">
    <property type="entry name" value="Topless_fam"/>
</dbReference>
<keyword evidence="2" id="KW-0677">Repeat</keyword>
<dbReference type="AlphaFoldDB" id="A0A1S8ADX0"/>
<dbReference type="Pfam" id="PF21889">
    <property type="entry name" value="TPR1-like_2nd"/>
    <property type="match status" value="1"/>
</dbReference>
<keyword evidence="1" id="KW-0853">WD repeat</keyword>
<evidence type="ECO:0000313" key="4">
    <source>
        <dbReference type="EMBL" id="JAV45645.1"/>
    </source>
</evidence>
<sequence>MKHFEDMVLAGKLDEAEKYLSGFTQVHENMLSTKTYFELRRQKFLEALDKHERVKALDILMKDIKAFSTYNEEVFKEASLLLPLENFRQHESLARYGDPKTERRNVVRGLKQCIQENPAFSGKLLFPITSTSCLQRLFMYARAAASSSAAANAKAKSMAFL</sequence>
<dbReference type="EMBL" id="GFAY01000005">
    <property type="protein sequence ID" value="JAV45645.1"/>
    <property type="molecule type" value="Transcribed_RNA"/>
</dbReference>
<dbReference type="SMART" id="SM00668">
    <property type="entry name" value="CTLH"/>
    <property type="match status" value="1"/>
</dbReference>